<evidence type="ECO:0000256" key="1">
    <source>
        <dbReference type="SAM" id="MobiDB-lite"/>
    </source>
</evidence>
<evidence type="ECO:0000313" key="3">
    <source>
        <dbReference type="Proteomes" id="UP000516028"/>
    </source>
</evidence>
<keyword evidence="3" id="KW-1185">Reference proteome</keyword>
<dbReference type="RefSeq" id="WP_187724749.1">
    <property type="nucleotide sequence ID" value="NZ_CP060783.1"/>
</dbReference>
<organism evidence="2 3">
    <name type="scientific">Diaphorobacter aerolatus</name>
    <dbReference type="NCBI Taxonomy" id="1288495"/>
    <lineage>
        <taxon>Bacteria</taxon>
        <taxon>Pseudomonadati</taxon>
        <taxon>Pseudomonadota</taxon>
        <taxon>Betaproteobacteria</taxon>
        <taxon>Burkholderiales</taxon>
        <taxon>Comamonadaceae</taxon>
        <taxon>Diaphorobacter</taxon>
    </lineage>
</organism>
<dbReference type="Proteomes" id="UP000516028">
    <property type="component" value="Chromosome"/>
</dbReference>
<dbReference type="AlphaFoldDB" id="A0A7H0GLJ1"/>
<feature type="compositionally biased region" description="Low complexity" evidence="1">
    <location>
        <begin position="50"/>
        <end position="65"/>
    </location>
</feature>
<sequence length="162" mass="16031">MSNDIPDFPGSGIPGLPAPPGAGAPSSAAPAPAGGESPGSFKDFGDDAKNAGAKTADAAAGTAANEARQEGAALANDLIEDAKQGKPPEPAAVASRAKDAGKNIAKNSGTAAIDTAKQQAQAQVDKSLAIIGNEFPILASILAVLSKPVIDRVLSECEMPDF</sequence>
<evidence type="ECO:0000313" key="2">
    <source>
        <dbReference type="EMBL" id="QNP49157.1"/>
    </source>
</evidence>
<gene>
    <name evidence="2" type="ORF">H9K75_03250</name>
</gene>
<protein>
    <submittedName>
        <fullName evidence="2">Uncharacterized protein</fullName>
    </submittedName>
</protein>
<feature type="compositionally biased region" description="Low complexity" evidence="1">
    <location>
        <begin position="23"/>
        <end position="40"/>
    </location>
</feature>
<dbReference type="EMBL" id="CP060783">
    <property type="protein sequence ID" value="QNP49157.1"/>
    <property type="molecule type" value="Genomic_DNA"/>
</dbReference>
<name>A0A7H0GLJ1_9BURK</name>
<reference evidence="2 3" key="1">
    <citation type="submission" date="2020-08" db="EMBL/GenBank/DDBJ databases">
        <title>Genome sequence of Diaphorobacter aerolatus KACC 16536T.</title>
        <authorList>
            <person name="Hyun D.-W."/>
            <person name="Bae J.-W."/>
        </authorList>
    </citation>
    <scope>NUCLEOTIDE SEQUENCE [LARGE SCALE GENOMIC DNA]</scope>
    <source>
        <strain evidence="2 3">KACC 16536</strain>
    </source>
</reference>
<dbReference type="KEGG" id="daer:H9K75_03250"/>
<proteinExistence type="predicted"/>
<feature type="region of interest" description="Disordered" evidence="1">
    <location>
        <begin position="1"/>
        <end position="101"/>
    </location>
</feature>
<accession>A0A7H0GLJ1</accession>